<evidence type="ECO:0000313" key="3">
    <source>
        <dbReference type="EMBL" id="MFB9780793.1"/>
    </source>
</evidence>
<accession>A0ABV5XEA6</accession>
<organism evidence="3 4">
    <name type="scientific">Rhodococcus baikonurensis</name>
    <dbReference type="NCBI Taxonomy" id="172041"/>
    <lineage>
        <taxon>Bacteria</taxon>
        <taxon>Bacillati</taxon>
        <taxon>Actinomycetota</taxon>
        <taxon>Actinomycetes</taxon>
        <taxon>Mycobacteriales</taxon>
        <taxon>Nocardiaceae</taxon>
        <taxon>Rhodococcus</taxon>
        <taxon>Rhodococcus erythropolis group</taxon>
    </lineage>
</organism>
<dbReference type="EMBL" id="JBHMAS010000028">
    <property type="protein sequence ID" value="MFB9780793.1"/>
    <property type="molecule type" value="Genomic_DNA"/>
</dbReference>
<name>A0ABV5XEA6_9NOCA</name>
<dbReference type="Pfam" id="PF07510">
    <property type="entry name" value="GmrSD_C"/>
    <property type="match status" value="1"/>
</dbReference>
<keyword evidence="3" id="KW-0540">Nuclease</keyword>
<reference evidence="3 4" key="1">
    <citation type="submission" date="2024-09" db="EMBL/GenBank/DDBJ databases">
        <authorList>
            <person name="Sun Q."/>
            <person name="Mori K."/>
        </authorList>
    </citation>
    <scope>NUCLEOTIDE SEQUENCE [LARGE SCALE GENOMIC DNA]</scope>
    <source>
        <strain evidence="3 4">JCM 11411</strain>
    </source>
</reference>
<protein>
    <submittedName>
        <fullName evidence="3">HNH endonuclease family protein</fullName>
    </submittedName>
</protein>
<evidence type="ECO:0000313" key="4">
    <source>
        <dbReference type="Proteomes" id="UP001589587"/>
    </source>
</evidence>
<dbReference type="InterPro" id="IPR011089">
    <property type="entry name" value="GmrSD_C"/>
</dbReference>
<dbReference type="GO" id="GO:0004519">
    <property type="term" value="F:endonuclease activity"/>
    <property type="evidence" value="ECO:0007669"/>
    <property type="project" value="UniProtKB-KW"/>
</dbReference>
<dbReference type="PANTHER" id="PTHR24094:SF15">
    <property type="entry name" value="AMP-DEPENDENT SYNTHETASE_LIGASE DOMAIN-CONTAINING PROTEIN-RELATED"/>
    <property type="match status" value="1"/>
</dbReference>
<gene>
    <name evidence="3" type="ORF">ACFFQ6_13925</name>
</gene>
<feature type="region of interest" description="Disordered" evidence="1">
    <location>
        <begin position="19"/>
        <end position="48"/>
    </location>
</feature>
<comment type="caution">
    <text evidence="3">The sequence shown here is derived from an EMBL/GenBank/DDBJ whole genome shotgun (WGS) entry which is preliminary data.</text>
</comment>
<dbReference type="Proteomes" id="UP001589587">
    <property type="component" value="Unassembled WGS sequence"/>
</dbReference>
<keyword evidence="3" id="KW-0378">Hydrolase</keyword>
<sequence>MVALSNSWQVGAQKLTERERRNLANDPRNLLAVDGPANQKKSDGDAATWLPPNKDFRCRYVATQVDVKSTYNLWVTQAEKDAINRVLSTCATSEPTPFLGSTGS</sequence>
<feature type="domain" description="GmrSD restriction endonucleases C-terminal" evidence="2">
    <location>
        <begin position="2"/>
        <end position="83"/>
    </location>
</feature>
<keyword evidence="3" id="KW-0255">Endonuclease</keyword>
<dbReference type="PANTHER" id="PTHR24094">
    <property type="entry name" value="SECRETED PROTEIN"/>
    <property type="match status" value="1"/>
</dbReference>
<proteinExistence type="predicted"/>
<evidence type="ECO:0000259" key="2">
    <source>
        <dbReference type="Pfam" id="PF07510"/>
    </source>
</evidence>
<evidence type="ECO:0000256" key="1">
    <source>
        <dbReference type="SAM" id="MobiDB-lite"/>
    </source>
</evidence>
<keyword evidence="4" id="KW-1185">Reference proteome</keyword>